<reference evidence="1 2" key="1">
    <citation type="journal article" date="2020" name="Cell">
        <title>Large-Scale Comparative Analyses of Tick Genomes Elucidate Their Genetic Diversity and Vector Capacities.</title>
        <authorList>
            <consortium name="Tick Genome and Microbiome Consortium (TIGMIC)"/>
            <person name="Jia N."/>
            <person name="Wang J."/>
            <person name="Shi W."/>
            <person name="Du L."/>
            <person name="Sun Y."/>
            <person name="Zhan W."/>
            <person name="Jiang J.F."/>
            <person name="Wang Q."/>
            <person name="Zhang B."/>
            <person name="Ji P."/>
            <person name="Bell-Sakyi L."/>
            <person name="Cui X.M."/>
            <person name="Yuan T.T."/>
            <person name="Jiang B.G."/>
            <person name="Yang W.F."/>
            <person name="Lam T.T."/>
            <person name="Chang Q.C."/>
            <person name="Ding S.J."/>
            <person name="Wang X.J."/>
            <person name="Zhu J.G."/>
            <person name="Ruan X.D."/>
            <person name="Zhao L."/>
            <person name="Wei J.T."/>
            <person name="Ye R.Z."/>
            <person name="Que T.C."/>
            <person name="Du C.H."/>
            <person name="Zhou Y.H."/>
            <person name="Cheng J.X."/>
            <person name="Dai P.F."/>
            <person name="Guo W.B."/>
            <person name="Han X.H."/>
            <person name="Huang E.J."/>
            <person name="Li L.F."/>
            <person name="Wei W."/>
            <person name="Gao Y.C."/>
            <person name="Liu J.Z."/>
            <person name="Shao H.Z."/>
            <person name="Wang X."/>
            <person name="Wang C.C."/>
            <person name="Yang T.C."/>
            <person name="Huo Q.B."/>
            <person name="Li W."/>
            <person name="Chen H.Y."/>
            <person name="Chen S.E."/>
            <person name="Zhou L.G."/>
            <person name="Ni X.B."/>
            <person name="Tian J.H."/>
            <person name="Sheng Y."/>
            <person name="Liu T."/>
            <person name="Pan Y.S."/>
            <person name="Xia L.Y."/>
            <person name="Li J."/>
            <person name="Zhao F."/>
            <person name="Cao W.C."/>
        </authorList>
    </citation>
    <scope>NUCLEOTIDE SEQUENCE [LARGE SCALE GENOMIC DNA]</scope>
    <source>
        <strain evidence="1">Iper-2018</strain>
    </source>
</reference>
<evidence type="ECO:0000313" key="2">
    <source>
        <dbReference type="Proteomes" id="UP000805193"/>
    </source>
</evidence>
<proteinExistence type="predicted"/>
<comment type="caution">
    <text evidence="1">The sequence shown here is derived from an EMBL/GenBank/DDBJ whole genome shotgun (WGS) entry which is preliminary data.</text>
</comment>
<sequence length="659" mass="72649">LALTGELDLANDRSFPRHGMSRGSLNSPSMLRQVRTTASPDDVKKRIRETVSKNPVRHTLGALPTVVGFLFMLPVFVKRLCDELTSGAKELMSINGLSESAFWMGSSVGAFFEMFLVQAPLIVLLRSNPLTGAVGLWPHSDVTVLVTFFTVYSAAATCFAIVIAIISPRPNIAGILTFVIMVMTLIPAIIMIVATGASLLDSERVFTTHDYVYRVILLIPNIGFTYGITLICESEELGSIRPSSGTAFVQGQDIRKKKSAVRKTVGYCPQHFSLYREMTVQENLWLFGRVRGMNNKDADEALALILMSLQMNDIRDKLVKRLTIGQRRKVQLGISLIGDPQMLLLDEPTVGCDTDSRNALWHSILKIRGQRGILLATNSIEEADILGDRVAIISAGVVRCCGSALFLRKKYGIGYRLHMTTTEMPNVKHLVSFVTGIVEHARVFLERRGYIIFSLGNPEHTTLIQLLKQIEQNRRSLGVFTLGLAATSLEDVLLKYDPLCESSGGALGGGGEGGGGGLTTTEVADDKDKTKSHSIEKDRESYNRDFVPVTGFALLGLQIRALLYKKLSYYKRSYLSIPMLIFFIFMLVVMRTIALGLLPWEGLKDLDLAEIQAKVITANIGSQQDPVDCASQLSEGRGPVRMVTTDDDVRPMQVPREVE</sequence>
<keyword evidence="2" id="KW-1185">Reference proteome</keyword>
<evidence type="ECO:0000313" key="1">
    <source>
        <dbReference type="EMBL" id="KAG0429764.1"/>
    </source>
</evidence>
<feature type="non-terminal residue" evidence="1">
    <location>
        <position position="1"/>
    </location>
</feature>
<accession>A0AC60Q8F9</accession>
<organism evidence="1 2">
    <name type="scientific">Ixodes persulcatus</name>
    <name type="common">Taiga tick</name>
    <dbReference type="NCBI Taxonomy" id="34615"/>
    <lineage>
        <taxon>Eukaryota</taxon>
        <taxon>Metazoa</taxon>
        <taxon>Ecdysozoa</taxon>
        <taxon>Arthropoda</taxon>
        <taxon>Chelicerata</taxon>
        <taxon>Arachnida</taxon>
        <taxon>Acari</taxon>
        <taxon>Parasitiformes</taxon>
        <taxon>Ixodida</taxon>
        <taxon>Ixodoidea</taxon>
        <taxon>Ixodidae</taxon>
        <taxon>Ixodinae</taxon>
        <taxon>Ixodes</taxon>
    </lineage>
</organism>
<dbReference type="EMBL" id="JABSTQ010009383">
    <property type="protein sequence ID" value="KAG0429764.1"/>
    <property type="molecule type" value="Genomic_DNA"/>
</dbReference>
<gene>
    <name evidence="1" type="ORF">HPB47_023316</name>
</gene>
<protein>
    <submittedName>
        <fullName evidence="1">Uncharacterized protein</fullName>
    </submittedName>
</protein>
<dbReference type="Proteomes" id="UP000805193">
    <property type="component" value="Unassembled WGS sequence"/>
</dbReference>
<name>A0AC60Q8F9_IXOPE</name>